<comment type="similarity">
    <text evidence="2">Belongs to the acetate uptake transporter (AceTr) (TC 2.A.96) family.</text>
</comment>
<dbReference type="GO" id="GO:0071422">
    <property type="term" value="P:succinate transmembrane transport"/>
    <property type="evidence" value="ECO:0007669"/>
    <property type="project" value="TreeGrafter"/>
</dbReference>
<gene>
    <name evidence="7" type="ORF">G6045_25490</name>
</gene>
<evidence type="ECO:0000256" key="3">
    <source>
        <dbReference type="ARBA" id="ARBA00022692"/>
    </source>
</evidence>
<feature type="transmembrane region" description="Helical" evidence="6">
    <location>
        <begin position="95"/>
        <end position="115"/>
    </location>
</feature>
<dbReference type="PANTHER" id="PTHR30178:SF3">
    <property type="entry name" value="SUCCINATE-ACETATE_PROTON SYMPORTER SATP"/>
    <property type="match status" value="1"/>
</dbReference>
<dbReference type="GO" id="GO:0005886">
    <property type="term" value="C:plasma membrane"/>
    <property type="evidence" value="ECO:0007669"/>
    <property type="project" value="TreeGrafter"/>
</dbReference>
<name>A0A6G4XN55_9ACTN</name>
<comment type="subcellular location">
    <subcellularLocation>
        <location evidence="1">Membrane</location>
        <topology evidence="1">Multi-pass membrane protein</topology>
    </subcellularLocation>
</comment>
<proteinExistence type="inferred from homology"/>
<evidence type="ECO:0000313" key="7">
    <source>
        <dbReference type="EMBL" id="NGO78985.1"/>
    </source>
</evidence>
<keyword evidence="4 6" id="KW-1133">Transmembrane helix</keyword>
<evidence type="ECO:0008006" key="9">
    <source>
        <dbReference type="Google" id="ProtNLM"/>
    </source>
</evidence>
<comment type="caution">
    <text evidence="7">The sequence shown here is derived from an EMBL/GenBank/DDBJ whole genome shotgun (WGS) entry which is preliminary data.</text>
</comment>
<feature type="transmembrane region" description="Helical" evidence="6">
    <location>
        <begin position="154"/>
        <end position="173"/>
    </location>
</feature>
<dbReference type="GO" id="GO:0015360">
    <property type="term" value="F:acetate:proton symporter activity"/>
    <property type="evidence" value="ECO:0007669"/>
    <property type="project" value="TreeGrafter"/>
</dbReference>
<dbReference type="RefSeq" id="WP_165334432.1">
    <property type="nucleotide sequence ID" value="NZ_JAAKZW010000127.1"/>
</dbReference>
<dbReference type="InterPro" id="IPR000791">
    <property type="entry name" value="Gpr1/Fun34/SatP-like"/>
</dbReference>
<protein>
    <recommendedName>
        <fullName evidence="9">Acetate uptake transporter</fullName>
    </recommendedName>
</protein>
<reference evidence="7 8" key="1">
    <citation type="submission" date="2020-02" db="EMBL/GenBank/DDBJ databases">
        <title>Whole-genome analyses of novel actinobacteria.</title>
        <authorList>
            <person name="Sahin N."/>
            <person name="Tokatli A."/>
        </authorList>
    </citation>
    <scope>NUCLEOTIDE SEQUENCE [LARGE SCALE GENOMIC DNA]</scope>
    <source>
        <strain evidence="7 8">YC504</strain>
    </source>
</reference>
<organism evidence="7 8">
    <name type="scientific">Streptomyces mesophilus</name>
    <dbReference type="NCBI Taxonomy" id="1775132"/>
    <lineage>
        <taxon>Bacteria</taxon>
        <taxon>Bacillati</taxon>
        <taxon>Actinomycetota</taxon>
        <taxon>Actinomycetes</taxon>
        <taxon>Kitasatosporales</taxon>
        <taxon>Streptomycetaceae</taxon>
        <taxon>Streptomyces</taxon>
    </lineage>
</organism>
<feature type="transmembrane region" description="Helical" evidence="6">
    <location>
        <begin position="127"/>
        <end position="147"/>
    </location>
</feature>
<dbReference type="PANTHER" id="PTHR30178">
    <property type="entry name" value="INNER MEMBRANE PROTEIN YAAH"/>
    <property type="match status" value="1"/>
</dbReference>
<dbReference type="NCBIfam" id="NF038013">
    <property type="entry name" value="AceTr_1"/>
    <property type="match status" value="1"/>
</dbReference>
<feature type="transmembrane region" description="Helical" evidence="6">
    <location>
        <begin position="41"/>
        <end position="60"/>
    </location>
</feature>
<evidence type="ECO:0000313" key="8">
    <source>
        <dbReference type="Proteomes" id="UP000481109"/>
    </source>
</evidence>
<keyword evidence="3 6" id="KW-0812">Transmembrane</keyword>
<dbReference type="EMBL" id="JAAKZW010000127">
    <property type="protein sequence ID" value="NGO78985.1"/>
    <property type="molecule type" value="Genomic_DNA"/>
</dbReference>
<feature type="transmembrane region" description="Helical" evidence="6">
    <location>
        <begin position="66"/>
        <end position="88"/>
    </location>
</feature>
<accession>A0A6G4XN55</accession>
<keyword evidence="5 6" id="KW-0472">Membrane</keyword>
<sequence>MSSALLDAPTAAAAAPSVPTTVPAAAPAAPAAPKLANPGPLGLAAFALTTFVLSMFNSGLVSNAALSAVVLPLALFYGGLAQFVAGLFEFRRGNTFATTAFLSYGAFWMSFAAYVKFVVPGLPAADAHLATGLYLIAWFVFTLYMTVAAMKLDLAHKVVFVSLSLTFLFLALGDLAESTGLAHTGGFLGLLCAAAAWYTSFGVLTNETWGRKVIPLG</sequence>
<feature type="transmembrane region" description="Helical" evidence="6">
    <location>
        <begin position="185"/>
        <end position="204"/>
    </location>
</feature>
<evidence type="ECO:0000256" key="2">
    <source>
        <dbReference type="ARBA" id="ARBA00005587"/>
    </source>
</evidence>
<evidence type="ECO:0000256" key="1">
    <source>
        <dbReference type="ARBA" id="ARBA00004141"/>
    </source>
</evidence>
<dbReference type="Pfam" id="PF01184">
    <property type="entry name" value="Gpr1_Fun34_YaaH"/>
    <property type="match status" value="1"/>
</dbReference>
<dbReference type="Proteomes" id="UP000481109">
    <property type="component" value="Unassembled WGS sequence"/>
</dbReference>
<dbReference type="InterPro" id="IPR047623">
    <property type="entry name" value="SatP"/>
</dbReference>
<evidence type="ECO:0000256" key="4">
    <source>
        <dbReference type="ARBA" id="ARBA00022989"/>
    </source>
</evidence>
<evidence type="ECO:0000256" key="5">
    <source>
        <dbReference type="ARBA" id="ARBA00023136"/>
    </source>
</evidence>
<dbReference type="AlphaFoldDB" id="A0A6G4XN55"/>
<evidence type="ECO:0000256" key="6">
    <source>
        <dbReference type="SAM" id="Phobius"/>
    </source>
</evidence>
<keyword evidence="8" id="KW-1185">Reference proteome</keyword>